<gene>
    <name evidence="1" type="ORF">SHKM778_54830</name>
</gene>
<dbReference type="EMBL" id="AP035768">
    <property type="protein sequence ID" value="BFO19095.1"/>
    <property type="molecule type" value="Genomic_DNA"/>
</dbReference>
<proteinExistence type="predicted"/>
<accession>A0AAT9HNV1</accession>
<sequence length="119" mass="13433">MDTLLAQRLLPAPGVREVRVATVDDHVAGLEQRRELLDHGVRRLTRLHHDDQPPRSLQRRDELLGRLGRHEAALAAELLHQRVRAGRRPVVHRDRVAVAGEVAGEVAAHDREARDADLR</sequence>
<reference evidence="1" key="2">
    <citation type="submission" date="2024-07" db="EMBL/GenBank/DDBJ databases">
        <title>Streptomyces haneummycinica sp. nov., a new antibiotic-producing actinobacterium isolated from marine sediment.</title>
        <authorList>
            <person name="Uemura M."/>
            <person name="Hamada M."/>
            <person name="Hirano S."/>
            <person name="Kobayashi K."/>
            <person name="Ohshiro T."/>
            <person name="Kobayashi T."/>
            <person name="Terahara T."/>
        </authorList>
    </citation>
    <scope>NUCLEOTIDE SEQUENCE</scope>
    <source>
        <strain evidence="1">KM77-8</strain>
    </source>
</reference>
<evidence type="ECO:0000313" key="1">
    <source>
        <dbReference type="EMBL" id="BFO19095.1"/>
    </source>
</evidence>
<organism evidence="1">
    <name type="scientific">Streptomyces haneummycinicus</name>
    <dbReference type="NCBI Taxonomy" id="3074435"/>
    <lineage>
        <taxon>Bacteria</taxon>
        <taxon>Bacillati</taxon>
        <taxon>Actinomycetota</taxon>
        <taxon>Actinomycetes</taxon>
        <taxon>Kitasatosporales</taxon>
        <taxon>Streptomycetaceae</taxon>
        <taxon>Streptomyces</taxon>
    </lineage>
</organism>
<protein>
    <submittedName>
        <fullName evidence="1">Uncharacterized protein</fullName>
    </submittedName>
</protein>
<reference evidence="1" key="1">
    <citation type="submission" date="2024-06" db="EMBL/GenBank/DDBJ databases">
        <authorList>
            <consortium name="consrtm"/>
            <person name="Uemura M."/>
            <person name="Terahara T."/>
        </authorList>
    </citation>
    <scope>NUCLEOTIDE SEQUENCE</scope>
    <source>
        <strain evidence="1">KM77-8</strain>
    </source>
</reference>
<dbReference type="AlphaFoldDB" id="A0AAT9HNV1"/>
<name>A0AAT9HNV1_9ACTN</name>